<dbReference type="Pfam" id="PF24864">
    <property type="entry name" value="DUF7730"/>
    <property type="match status" value="1"/>
</dbReference>
<dbReference type="OrthoDB" id="5413827at2759"/>
<proteinExistence type="predicted"/>
<feature type="domain" description="DUF7730" evidence="2">
    <location>
        <begin position="36"/>
        <end position="159"/>
    </location>
</feature>
<evidence type="ECO:0000256" key="1">
    <source>
        <dbReference type="SAM" id="MobiDB-lite"/>
    </source>
</evidence>
<feature type="region of interest" description="Disordered" evidence="1">
    <location>
        <begin position="454"/>
        <end position="496"/>
    </location>
</feature>
<name>A0A8H7WI60_9HELO</name>
<evidence type="ECO:0000313" key="4">
    <source>
        <dbReference type="Proteomes" id="UP000664132"/>
    </source>
</evidence>
<accession>A0A8H7WI60</accession>
<dbReference type="AlphaFoldDB" id="A0A8H7WI60"/>
<comment type="caution">
    <text evidence="3">The sequence shown here is derived from an EMBL/GenBank/DDBJ whole genome shotgun (WGS) entry which is preliminary data.</text>
</comment>
<feature type="compositionally biased region" description="Basic residues" evidence="1">
    <location>
        <begin position="476"/>
        <end position="496"/>
    </location>
</feature>
<keyword evidence="4" id="KW-1185">Reference proteome</keyword>
<feature type="compositionally biased region" description="Basic and acidic residues" evidence="1">
    <location>
        <begin position="454"/>
        <end position="473"/>
    </location>
</feature>
<dbReference type="InterPro" id="IPR056632">
    <property type="entry name" value="DUF7730"/>
</dbReference>
<gene>
    <name evidence="3" type="ORF">IFR04_001657</name>
</gene>
<evidence type="ECO:0000259" key="2">
    <source>
        <dbReference type="Pfam" id="PF24864"/>
    </source>
</evidence>
<organism evidence="3 4">
    <name type="scientific">Cadophora malorum</name>
    <dbReference type="NCBI Taxonomy" id="108018"/>
    <lineage>
        <taxon>Eukaryota</taxon>
        <taxon>Fungi</taxon>
        <taxon>Dikarya</taxon>
        <taxon>Ascomycota</taxon>
        <taxon>Pezizomycotina</taxon>
        <taxon>Leotiomycetes</taxon>
        <taxon>Helotiales</taxon>
        <taxon>Ploettnerulaceae</taxon>
        <taxon>Cadophora</taxon>
    </lineage>
</organism>
<evidence type="ECO:0000313" key="3">
    <source>
        <dbReference type="EMBL" id="KAG4425290.1"/>
    </source>
</evidence>
<sequence>MADSKSTAYALVDGDVTQDADLLVPASPSSSVPQRKKQKSRLLLRLPTEVKQNIWAMAVTCDDAITPYQVEPKSNKFVWNATQFEAINKTTKKPAAIPLTVVALTSMCKEMYDDISLTHLFYRNNHFDFTESHMKQYLLAITDERRRAIVSMSFNWHVGYWNKVDRPQLMVLIASCKNLRSLKISLTTDYNPTIADPSKFFLQRLDYKYAFAAMQGLKELELFPSGRENPYDPNFTQLKAAIKFFKDDMACTMNTQRTGEFDLKVFKQAQEDAGLDIDGEGRLSDDKKPNIVSSRTRAGLAKVTKLTPNGVLPPRDVPKYDLDGMLAWHVRSVLDCREGSNDDGSTGIEFQLECEVRGGYCPWPILEPSFDGRMETCWEDAAVVGLMGRDKIIEFYRANPDKPGISIVHDEWLHQGDLNIEGEHINKRRAKFLRQHHLNHLEVIMKNKAKAEKAKEAEEAKAKADAEKAEKAAQAKAKKAAAAKAKPVRRARGKKA</sequence>
<protein>
    <recommendedName>
        <fullName evidence="2">DUF7730 domain-containing protein</fullName>
    </recommendedName>
</protein>
<dbReference type="Proteomes" id="UP000664132">
    <property type="component" value="Unassembled WGS sequence"/>
</dbReference>
<dbReference type="EMBL" id="JAFJYH010000012">
    <property type="protein sequence ID" value="KAG4425290.1"/>
    <property type="molecule type" value="Genomic_DNA"/>
</dbReference>
<reference evidence="3" key="1">
    <citation type="submission" date="2021-02" db="EMBL/GenBank/DDBJ databases">
        <title>Genome sequence Cadophora malorum strain M34.</title>
        <authorList>
            <person name="Stefanovic E."/>
            <person name="Vu D."/>
            <person name="Scully C."/>
            <person name="Dijksterhuis J."/>
            <person name="Roader J."/>
            <person name="Houbraken J."/>
        </authorList>
    </citation>
    <scope>NUCLEOTIDE SEQUENCE</scope>
    <source>
        <strain evidence="3">M34</strain>
    </source>
</reference>
<dbReference type="PANTHER" id="PTHR38790">
    <property type="entry name" value="2EXR DOMAIN-CONTAINING PROTEIN-RELATED"/>
    <property type="match status" value="1"/>
</dbReference>